<name>A0A4Q0QKT4_9BRAD</name>
<sequence>MQRRRRFKQTETLERRLLKEARRLREEARLLPPGFAREVALRKARQTETAAQLTDWLHSPGLKAPK</sequence>
<dbReference type="EMBL" id="RKMK01000017">
    <property type="protein sequence ID" value="RXG94619.1"/>
    <property type="molecule type" value="Genomic_DNA"/>
</dbReference>
<dbReference type="Proteomes" id="UP000290174">
    <property type="component" value="Unassembled WGS sequence"/>
</dbReference>
<comment type="caution">
    <text evidence="1">The sequence shown here is derived from an EMBL/GenBank/DDBJ whole genome shotgun (WGS) entry which is preliminary data.</text>
</comment>
<protein>
    <submittedName>
        <fullName evidence="1">Uncharacterized protein</fullName>
    </submittedName>
</protein>
<gene>
    <name evidence="1" type="ORF">EAS61_19130</name>
</gene>
<reference evidence="1 2" key="1">
    <citation type="submission" date="2018-11" db="EMBL/GenBank/DDBJ databases">
        <title>Bradyrhizobium sp. nov., isolated from effective nodules of peanut in China.</title>
        <authorList>
            <person name="Li Y."/>
        </authorList>
    </citation>
    <scope>NUCLEOTIDE SEQUENCE [LARGE SCALE GENOMIC DNA]</scope>
    <source>
        <strain evidence="1 2">CCBAU 51770</strain>
    </source>
</reference>
<organism evidence="1 2">
    <name type="scientific">Bradyrhizobium zhanjiangense</name>
    <dbReference type="NCBI Taxonomy" id="1325107"/>
    <lineage>
        <taxon>Bacteria</taxon>
        <taxon>Pseudomonadati</taxon>
        <taxon>Pseudomonadota</taxon>
        <taxon>Alphaproteobacteria</taxon>
        <taxon>Hyphomicrobiales</taxon>
        <taxon>Nitrobacteraceae</taxon>
        <taxon>Bradyrhizobium</taxon>
    </lineage>
</organism>
<dbReference type="RefSeq" id="WP_128956239.1">
    <property type="nucleotide sequence ID" value="NZ_RKMK01000017.1"/>
</dbReference>
<evidence type="ECO:0000313" key="1">
    <source>
        <dbReference type="EMBL" id="RXG94619.1"/>
    </source>
</evidence>
<evidence type="ECO:0000313" key="2">
    <source>
        <dbReference type="Proteomes" id="UP000290174"/>
    </source>
</evidence>
<accession>A0A4Q0QKT4</accession>
<dbReference type="AlphaFoldDB" id="A0A4Q0QKT4"/>
<proteinExistence type="predicted"/>